<keyword evidence="3 6" id="KW-0812">Transmembrane</keyword>
<evidence type="ECO:0000313" key="7">
    <source>
        <dbReference type="EMBL" id="OOR04217.1"/>
    </source>
</evidence>
<dbReference type="Pfam" id="PF01810">
    <property type="entry name" value="LysE"/>
    <property type="match status" value="1"/>
</dbReference>
<dbReference type="OMA" id="MQYVVLG"/>
<evidence type="ECO:0000256" key="1">
    <source>
        <dbReference type="ARBA" id="ARBA00004651"/>
    </source>
</evidence>
<feature type="transmembrane region" description="Helical" evidence="6">
    <location>
        <begin position="66"/>
        <end position="86"/>
    </location>
</feature>
<organism evidence="8 10">
    <name type="scientific">Bacillus mycoides</name>
    <dbReference type="NCBI Taxonomy" id="1405"/>
    <lineage>
        <taxon>Bacteria</taxon>
        <taxon>Bacillati</taxon>
        <taxon>Bacillota</taxon>
        <taxon>Bacilli</taxon>
        <taxon>Bacillales</taxon>
        <taxon>Bacillaceae</taxon>
        <taxon>Bacillus</taxon>
        <taxon>Bacillus cereus group</taxon>
    </lineage>
</organism>
<keyword evidence="4 6" id="KW-1133">Transmembrane helix</keyword>
<protein>
    <submittedName>
        <fullName evidence="8">LysE type translocator family protein</fullName>
    </submittedName>
    <submittedName>
        <fullName evidence="7">Lysine transporter LysE</fullName>
    </submittedName>
</protein>
<dbReference type="PANTHER" id="PTHR30086:SF20">
    <property type="entry name" value="ARGININE EXPORTER PROTEIN ARGO-RELATED"/>
    <property type="match status" value="1"/>
</dbReference>
<feature type="transmembrane region" description="Helical" evidence="6">
    <location>
        <begin position="148"/>
        <end position="168"/>
    </location>
</feature>
<feature type="transmembrane region" description="Helical" evidence="6">
    <location>
        <begin position="123"/>
        <end position="142"/>
    </location>
</feature>
<dbReference type="GO" id="GO:0015171">
    <property type="term" value="F:amino acid transmembrane transporter activity"/>
    <property type="evidence" value="ECO:0007669"/>
    <property type="project" value="TreeGrafter"/>
</dbReference>
<dbReference type="RefSeq" id="WP_002031156.1">
    <property type="nucleotide sequence ID" value="NZ_CP009746.1"/>
</dbReference>
<dbReference type="KEGG" id="bww:bwei_3143"/>
<dbReference type="Proteomes" id="UP000190696">
    <property type="component" value="Unassembled WGS sequence"/>
</dbReference>
<evidence type="ECO:0000256" key="2">
    <source>
        <dbReference type="ARBA" id="ARBA00022475"/>
    </source>
</evidence>
<dbReference type="EMBL" id="CABWMC010000023">
    <property type="protein sequence ID" value="VXC44798.1"/>
    <property type="molecule type" value="Genomic_DNA"/>
</dbReference>
<accession>A0A653YQK8</accession>
<evidence type="ECO:0000256" key="5">
    <source>
        <dbReference type="ARBA" id="ARBA00023136"/>
    </source>
</evidence>
<keyword evidence="5 6" id="KW-0472">Membrane</keyword>
<evidence type="ECO:0000256" key="4">
    <source>
        <dbReference type="ARBA" id="ARBA00022989"/>
    </source>
</evidence>
<dbReference type="PIRSF" id="PIRSF006324">
    <property type="entry name" value="LeuE"/>
    <property type="match status" value="1"/>
</dbReference>
<evidence type="ECO:0000256" key="6">
    <source>
        <dbReference type="SAM" id="Phobius"/>
    </source>
</evidence>
<comment type="subcellular location">
    <subcellularLocation>
        <location evidence="1">Cell membrane</location>
        <topology evidence="1">Multi-pass membrane protein</topology>
    </subcellularLocation>
</comment>
<dbReference type="PANTHER" id="PTHR30086">
    <property type="entry name" value="ARGININE EXPORTER PROTEIN ARGO"/>
    <property type="match status" value="1"/>
</dbReference>
<dbReference type="Proteomes" id="UP000437562">
    <property type="component" value="Unassembled WGS sequence"/>
</dbReference>
<dbReference type="InterPro" id="IPR001123">
    <property type="entry name" value="LeuE-type"/>
</dbReference>
<proteinExistence type="predicted"/>
<dbReference type="EMBL" id="MUAI01000027">
    <property type="protein sequence ID" value="OOR04217.1"/>
    <property type="molecule type" value="Genomic_DNA"/>
</dbReference>
<evidence type="ECO:0000313" key="9">
    <source>
        <dbReference type="Proteomes" id="UP000190696"/>
    </source>
</evidence>
<reference evidence="8 10" key="2">
    <citation type="submission" date="2019-10" db="EMBL/GenBank/DDBJ databases">
        <authorList>
            <person name="Karimi E."/>
        </authorList>
    </citation>
    <scope>NUCLEOTIDE SEQUENCE [LARGE SCALE GENOMIC DNA]</scope>
    <source>
        <strain evidence="8">Bacillus sp. 71</strain>
    </source>
</reference>
<keyword evidence="2" id="KW-1003">Cell membrane</keyword>
<feature type="transmembrane region" description="Helical" evidence="6">
    <location>
        <begin position="189"/>
        <end position="206"/>
    </location>
</feature>
<dbReference type="AlphaFoldDB" id="A0A0A0WU62"/>
<evidence type="ECO:0000313" key="8">
    <source>
        <dbReference type="EMBL" id="VXC44798.1"/>
    </source>
</evidence>
<accession>A0A0A0WU62</accession>
<sequence length="208" mass="23170">MENYLLFILTAILIIIMPGPGFALVTKNTISHGKNGGIKTVLGTVSGMMIHTIMATLGLSAILMKFAMLFTLIKYAGAFYLIYLAVKSIKSAFSKKEDMSGSVGMNSKDIGTIKSFRQGFTTAILNPKTAVFFLSFLPQFIVNNQSHLFQFLLLGLTFTTLTAIWYLLYISLIRQLRTFLRKEKVNRTIEGITGAVLLVFGVRLFFQK</sequence>
<evidence type="ECO:0000256" key="3">
    <source>
        <dbReference type="ARBA" id="ARBA00022692"/>
    </source>
</evidence>
<reference evidence="7 9" key="1">
    <citation type="submission" date="2017-01" db="EMBL/GenBank/DDBJ databases">
        <title>Bacillus cereus isolates.</title>
        <authorList>
            <person name="Beno S.M."/>
        </authorList>
    </citation>
    <scope>NUCLEOTIDE SEQUENCE [LARGE SCALE GENOMIC DNA]</scope>
    <source>
        <strain evidence="7 9">FSL W7-1108</strain>
    </source>
</reference>
<evidence type="ECO:0000313" key="10">
    <source>
        <dbReference type="Proteomes" id="UP000437562"/>
    </source>
</evidence>
<feature type="transmembrane region" description="Helical" evidence="6">
    <location>
        <begin position="37"/>
        <end position="60"/>
    </location>
</feature>
<gene>
    <name evidence="8" type="ORF">BACI71_30938</name>
    <name evidence="7" type="ORF">BW900_23210</name>
</gene>
<name>A0A0A0WU62_BACMY</name>
<dbReference type="GO" id="GO:0005886">
    <property type="term" value="C:plasma membrane"/>
    <property type="evidence" value="ECO:0007669"/>
    <property type="project" value="UniProtKB-SubCell"/>
</dbReference>
<feature type="transmembrane region" description="Helical" evidence="6">
    <location>
        <begin position="6"/>
        <end position="25"/>
    </location>
</feature>